<dbReference type="InterPro" id="IPR016187">
    <property type="entry name" value="CTDL_fold"/>
</dbReference>
<dbReference type="PANTHER" id="PTHR22803">
    <property type="entry name" value="MANNOSE, PHOSPHOLIPASE, LECTIN RECEPTOR RELATED"/>
    <property type="match status" value="1"/>
</dbReference>
<dbReference type="Ensembl" id="ENSKMAT00000001122.1">
    <property type="protein sequence ID" value="ENSKMAP00000001089.1"/>
    <property type="gene ID" value="ENSKMAG00000000854.1"/>
</dbReference>
<dbReference type="Pfam" id="PF00059">
    <property type="entry name" value="Lectin_C"/>
    <property type="match status" value="1"/>
</dbReference>
<dbReference type="SMART" id="SM00034">
    <property type="entry name" value="CLECT"/>
    <property type="match status" value="1"/>
</dbReference>
<dbReference type="PROSITE" id="PS50041">
    <property type="entry name" value="C_TYPE_LECTIN_2"/>
    <property type="match status" value="1"/>
</dbReference>
<dbReference type="AlphaFoldDB" id="A0A3Q2ZSA1"/>
<dbReference type="Gene3D" id="3.10.100.10">
    <property type="entry name" value="Mannose-Binding Protein A, subunit A"/>
    <property type="match status" value="1"/>
</dbReference>
<evidence type="ECO:0000256" key="1">
    <source>
        <dbReference type="ARBA" id="ARBA00022734"/>
    </source>
</evidence>
<dbReference type="GO" id="GO:0030246">
    <property type="term" value="F:carbohydrate binding"/>
    <property type="evidence" value="ECO:0007669"/>
    <property type="project" value="UniProtKB-KW"/>
</dbReference>
<evidence type="ECO:0000259" key="2">
    <source>
        <dbReference type="PROSITE" id="PS50041"/>
    </source>
</evidence>
<dbReference type="InterPro" id="IPR001304">
    <property type="entry name" value="C-type_lectin-like"/>
</dbReference>
<accession>A0A3Q2ZSA1</accession>
<dbReference type="SUPFAM" id="SSF56436">
    <property type="entry name" value="C-type lectin-like"/>
    <property type="match status" value="1"/>
</dbReference>
<dbReference type="OMA" id="ENEFWIG"/>
<evidence type="ECO:0000313" key="3">
    <source>
        <dbReference type="Ensembl" id="ENSKMAP00000001089.1"/>
    </source>
</evidence>
<feature type="domain" description="C-type lectin" evidence="2">
    <location>
        <begin position="59"/>
        <end position="185"/>
    </location>
</feature>
<organism evidence="3 4">
    <name type="scientific">Kryptolebias marmoratus</name>
    <name type="common">Mangrove killifish</name>
    <name type="synonym">Rivulus marmoratus</name>
    <dbReference type="NCBI Taxonomy" id="37003"/>
    <lineage>
        <taxon>Eukaryota</taxon>
        <taxon>Metazoa</taxon>
        <taxon>Chordata</taxon>
        <taxon>Craniata</taxon>
        <taxon>Vertebrata</taxon>
        <taxon>Euteleostomi</taxon>
        <taxon>Actinopterygii</taxon>
        <taxon>Neopterygii</taxon>
        <taxon>Teleostei</taxon>
        <taxon>Neoteleostei</taxon>
        <taxon>Acanthomorphata</taxon>
        <taxon>Ovalentaria</taxon>
        <taxon>Atherinomorphae</taxon>
        <taxon>Cyprinodontiformes</taxon>
        <taxon>Rivulidae</taxon>
        <taxon>Kryptolebias</taxon>
    </lineage>
</organism>
<dbReference type="CDD" id="cd03590">
    <property type="entry name" value="CLECT_DC-SIGN_like"/>
    <property type="match status" value="1"/>
</dbReference>
<keyword evidence="1" id="KW-0430">Lectin</keyword>
<keyword evidence="4" id="KW-1185">Reference proteome</keyword>
<sequence length="196" mass="23014">MRKNNILFIHRSFLRNVSLLSAKFMFSQLQFPHYSAQKSSCFYWEWESILEWERDWAFHEGKCYYFNTNRTSWSDSRRFCRDLGGDLVKIDSREEQEFLVGKMTTWENEFWIGLTDSETEGRWLWVDGSPLNESLSFWNTGEPNDVKTDNSEGEDCVGLDMRGRDGDLKTWNDQSCDIGYRGICEKPAVTGKTSCV</sequence>
<name>A0A3Q2ZSA1_KRYMA</name>
<evidence type="ECO:0000313" key="4">
    <source>
        <dbReference type="Proteomes" id="UP000264800"/>
    </source>
</evidence>
<dbReference type="GeneTree" id="ENSGT01030000234575"/>
<dbReference type="InterPro" id="IPR033989">
    <property type="entry name" value="CD209-like_CTLD"/>
</dbReference>
<protein>
    <submittedName>
        <fullName evidence="3">Collectin-12-like</fullName>
    </submittedName>
</protein>
<reference evidence="3" key="1">
    <citation type="submission" date="2025-08" db="UniProtKB">
        <authorList>
            <consortium name="Ensembl"/>
        </authorList>
    </citation>
    <scope>IDENTIFICATION</scope>
</reference>
<proteinExistence type="predicted"/>
<dbReference type="InterPro" id="IPR016186">
    <property type="entry name" value="C-type_lectin-like/link_sf"/>
</dbReference>
<dbReference type="InterPro" id="IPR050111">
    <property type="entry name" value="C-type_lectin/snaclec_domain"/>
</dbReference>
<reference evidence="3" key="2">
    <citation type="submission" date="2025-09" db="UniProtKB">
        <authorList>
            <consortium name="Ensembl"/>
        </authorList>
    </citation>
    <scope>IDENTIFICATION</scope>
</reference>
<dbReference type="Proteomes" id="UP000264800">
    <property type="component" value="Unplaced"/>
</dbReference>